<name>A0A3N1CPP3_9ACTN</name>
<dbReference type="GO" id="GO:0008270">
    <property type="term" value="F:zinc ion binding"/>
    <property type="evidence" value="ECO:0007669"/>
    <property type="project" value="InterPro"/>
</dbReference>
<dbReference type="Gene3D" id="3.20.20.210">
    <property type="match status" value="1"/>
</dbReference>
<dbReference type="Proteomes" id="UP000272400">
    <property type="component" value="Unassembled WGS sequence"/>
</dbReference>
<evidence type="ECO:0000313" key="3">
    <source>
        <dbReference type="Proteomes" id="UP000272400"/>
    </source>
</evidence>
<feature type="domain" description="Cobalamin-independent methionine synthase MetE C-terminal/archaeal" evidence="1">
    <location>
        <begin position="102"/>
        <end position="322"/>
    </location>
</feature>
<proteinExistence type="predicted"/>
<accession>A0A3N1CPP3</accession>
<reference evidence="2 3" key="1">
    <citation type="submission" date="2018-11" db="EMBL/GenBank/DDBJ databases">
        <title>Sequencing the genomes of 1000 actinobacteria strains.</title>
        <authorList>
            <person name="Klenk H.-P."/>
        </authorList>
    </citation>
    <scope>NUCLEOTIDE SEQUENCE [LARGE SCALE GENOMIC DNA]</scope>
    <source>
        <strain evidence="2 3">DSM 44254</strain>
    </source>
</reference>
<dbReference type="SUPFAM" id="SSF51726">
    <property type="entry name" value="UROD/MetE-like"/>
    <property type="match status" value="1"/>
</dbReference>
<dbReference type="RefSeq" id="WP_246052496.1">
    <property type="nucleotide sequence ID" value="NZ_RJKE01000001.1"/>
</dbReference>
<dbReference type="EMBL" id="RJKE01000001">
    <property type="protein sequence ID" value="ROO83296.1"/>
    <property type="molecule type" value="Genomic_DNA"/>
</dbReference>
<keyword evidence="3" id="KW-1185">Reference proteome</keyword>
<dbReference type="CDD" id="cd03310">
    <property type="entry name" value="CIMS_like"/>
    <property type="match status" value="1"/>
</dbReference>
<gene>
    <name evidence="2" type="ORF">EDD29_0792</name>
</gene>
<evidence type="ECO:0000259" key="1">
    <source>
        <dbReference type="Pfam" id="PF01717"/>
    </source>
</evidence>
<organism evidence="2 3">
    <name type="scientific">Actinocorallia herbida</name>
    <dbReference type="NCBI Taxonomy" id="58109"/>
    <lineage>
        <taxon>Bacteria</taxon>
        <taxon>Bacillati</taxon>
        <taxon>Actinomycetota</taxon>
        <taxon>Actinomycetes</taxon>
        <taxon>Streptosporangiales</taxon>
        <taxon>Thermomonosporaceae</taxon>
        <taxon>Actinocorallia</taxon>
    </lineage>
</organism>
<protein>
    <submittedName>
        <fullName evidence="2">Cobalamin-independent methionine synthase catalytic subunit</fullName>
    </submittedName>
</protein>
<dbReference type="InterPro" id="IPR038071">
    <property type="entry name" value="UROD/MetE-like_sf"/>
</dbReference>
<comment type="caution">
    <text evidence="2">The sequence shown here is derived from an EMBL/GenBank/DDBJ whole genome shotgun (WGS) entry which is preliminary data.</text>
</comment>
<sequence length="329" mass="34600">MSLPWSEASATGVGSYPGTDAAEVAKIALGELSLPHLPELPERGPGADMVGRSAGLLVELPVHLQPSGWRFADRPGLDLRRAHDFLKWDLDLLEEHAAEGPVKIQVCGPWTLAASIELRSGARALRDAGAVRDLTESLAEGVARHVAEVRRRLPRAEVLLQVDEPALPAVLTGRVPTASGFRTLRSIAGPVAAERLRTVLEASGAFPIVHCCAKDVPFGVLLEAGAKALSVEISAIPARDDDVIGEAIEAGIGFLFGVVPGVDARLPEPARSVEPVRDLWRRLGFPPGSIAGQVVVTPACGMAGASPRYVRQALAHCGKAAKSLADTPE</sequence>
<dbReference type="Pfam" id="PF01717">
    <property type="entry name" value="Meth_synt_2"/>
    <property type="match status" value="1"/>
</dbReference>
<dbReference type="InterPro" id="IPR002629">
    <property type="entry name" value="Met_Synth_C/arc"/>
</dbReference>
<evidence type="ECO:0000313" key="2">
    <source>
        <dbReference type="EMBL" id="ROO83296.1"/>
    </source>
</evidence>
<dbReference type="AlphaFoldDB" id="A0A3N1CPP3"/>
<dbReference type="GO" id="GO:0003871">
    <property type="term" value="F:5-methyltetrahydropteroyltriglutamate-homocysteine S-methyltransferase activity"/>
    <property type="evidence" value="ECO:0007669"/>
    <property type="project" value="InterPro"/>
</dbReference>
<dbReference type="GO" id="GO:0009086">
    <property type="term" value="P:methionine biosynthetic process"/>
    <property type="evidence" value="ECO:0007669"/>
    <property type="project" value="InterPro"/>
</dbReference>